<dbReference type="Gene3D" id="3.40.50.1820">
    <property type="entry name" value="alpha/beta hydrolase"/>
    <property type="match status" value="1"/>
</dbReference>
<dbReference type="InterPro" id="IPR011990">
    <property type="entry name" value="TPR-like_helical_dom_sf"/>
</dbReference>
<accession>A0A3N4NXS7</accession>
<keyword evidence="1" id="KW-0732">Signal</keyword>
<dbReference type="InterPro" id="IPR029058">
    <property type="entry name" value="AB_hydrolase_fold"/>
</dbReference>
<proteinExistence type="predicted"/>
<dbReference type="Gene3D" id="1.25.40.10">
    <property type="entry name" value="Tetratricopeptide repeat domain"/>
    <property type="match status" value="1"/>
</dbReference>
<dbReference type="Pfam" id="PF00756">
    <property type="entry name" value="Esterase"/>
    <property type="match status" value="1"/>
</dbReference>
<evidence type="ECO:0008006" key="4">
    <source>
        <dbReference type="Google" id="ProtNLM"/>
    </source>
</evidence>
<sequence length="413" mass="47641">MKRFYFLLLLLTASVATFGQNISLEAFKSAELNGELNDTRTLKIYVPDSYHQDSTRVYPLAIILDAEYLFDIYVANSKLFAAKDKAPEQIVVGIFQNQKNERKKDCEVDLNSMLTETSSKFYKFIKNELIGYIENNYRISPFRTIVGNTITANFINYFMVEPTPIFNAYVNINPSYSQDIADLFRGKVPTIDRHTYYYLNNGDFLGEAKSKNIESLYYVFKNFENDNFKFKYDEFNNSTSVSSIGQAIPGAMAHIFDMYSSISKEEFDNNIADLSPAEAIEYVEKKYVEIQFLFGANLKIRQRDIFAIESIVLDKEDGAYLEEFGKMINRLYPESPIGDYYIGQYYETGNDLKRALKYYKNGFAKISAEDPNADGYYQNVERVLAKQKSLNNGEIPDDEFQEEIIEEGEETGR</sequence>
<dbReference type="SUPFAM" id="SSF53474">
    <property type="entry name" value="alpha/beta-Hydrolases"/>
    <property type="match status" value="1"/>
</dbReference>
<dbReference type="OrthoDB" id="1142077at2"/>
<evidence type="ECO:0000256" key="1">
    <source>
        <dbReference type="SAM" id="SignalP"/>
    </source>
</evidence>
<evidence type="ECO:0000313" key="3">
    <source>
        <dbReference type="Proteomes" id="UP000270856"/>
    </source>
</evidence>
<dbReference type="Proteomes" id="UP000270856">
    <property type="component" value="Unassembled WGS sequence"/>
</dbReference>
<dbReference type="AlphaFoldDB" id="A0A3N4NXS7"/>
<dbReference type="RefSeq" id="WP_123896542.1">
    <property type="nucleotide sequence ID" value="NZ_RPFJ01000003.1"/>
</dbReference>
<organism evidence="2 3">
    <name type="scientific">Aureibaculum marinum</name>
    <dbReference type="NCBI Taxonomy" id="2487930"/>
    <lineage>
        <taxon>Bacteria</taxon>
        <taxon>Pseudomonadati</taxon>
        <taxon>Bacteroidota</taxon>
        <taxon>Flavobacteriia</taxon>
        <taxon>Flavobacteriales</taxon>
        <taxon>Flavobacteriaceae</taxon>
        <taxon>Aureibaculum</taxon>
    </lineage>
</organism>
<name>A0A3N4NXS7_9FLAO</name>
<keyword evidence="3" id="KW-1185">Reference proteome</keyword>
<evidence type="ECO:0000313" key="2">
    <source>
        <dbReference type="EMBL" id="RPD99577.1"/>
    </source>
</evidence>
<comment type="caution">
    <text evidence="2">The sequence shown here is derived from an EMBL/GenBank/DDBJ whole genome shotgun (WGS) entry which is preliminary data.</text>
</comment>
<dbReference type="EMBL" id="RPFJ01000003">
    <property type="protein sequence ID" value="RPD99577.1"/>
    <property type="molecule type" value="Genomic_DNA"/>
</dbReference>
<gene>
    <name evidence="2" type="ORF">EGM88_03250</name>
</gene>
<feature type="signal peptide" evidence="1">
    <location>
        <begin position="1"/>
        <end position="19"/>
    </location>
</feature>
<feature type="chain" id="PRO_5018038180" description="Esterase" evidence="1">
    <location>
        <begin position="20"/>
        <end position="413"/>
    </location>
</feature>
<reference evidence="2 3" key="1">
    <citation type="submission" date="2018-11" db="EMBL/GenBank/DDBJ databases">
        <title>Aureibaculum marinum gen. nov., sp. nov., a member of the family Flavobacteriaceae isolated from the Bohai Sea.</title>
        <authorList>
            <person name="Ji X."/>
        </authorList>
    </citation>
    <scope>NUCLEOTIDE SEQUENCE [LARGE SCALE GENOMIC DNA]</scope>
    <source>
        <strain evidence="2 3">BH-SD17</strain>
    </source>
</reference>
<protein>
    <recommendedName>
        <fullName evidence="4">Esterase</fullName>
    </recommendedName>
</protein>
<dbReference type="InterPro" id="IPR000801">
    <property type="entry name" value="Esterase-like"/>
</dbReference>